<comment type="caution">
    <text evidence="1">The sequence shown here is derived from an EMBL/GenBank/DDBJ whole genome shotgun (WGS) entry which is preliminary data.</text>
</comment>
<evidence type="ECO:0000313" key="1">
    <source>
        <dbReference type="EMBL" id="MBA4544143.1"/>
    </source>
</evidence>
<dbReference type="Pfam" id="PF26301">
    <property type="entry name" value="spore_CmpA"/>
    <property type="match status" value="1"/>
</dbReference>
<dbReference type="AlphaFoldDB" id="A0A7W1XCK7"/>
<dbReference type="RefSeq" id="WP_152568605.1">
    <property type="nucleotide sequence ID" value="NZ_JACEIP010000029.1"/>
</dbReference>
<organism evidence="1 2">
    <name type="scientific">Thermoactinomyces daqus</name>
    <dbReference type="NCBI Taxonomy" id="1329516"/>
    <lineage>
        <taxon>Bacteria</taxon>
        <taxon>Bacillati</taxon>
        <taxon>Bacillota</taxon>
        <taxon>Bacilli</taxon>
        <taxon>Bacillales</taxon>
        <taxon>Thermoactinomycetaceae</taxon>
        <taxon>Thermoactinomyces</taxon>
    </lineage>
</organism>
<dbReference type="EMBL" id="JACEIP010000029">
    <property type="protein sequence ID" value="MBA4544143.1"/>
    <property type="molecule type" value="Genomic_DNA"/>
</dbReference>
<accession>A0A7W1XCK7</accession>
<dbReference type="Proteomes" id="UP000530514">
    <property type="component" value="Unassembled WGS sequence"/>
</dbReference>
<proteinExistence type="predicted"/>
<gene>
    <name evidence="1" type="primary">cmpA</name>
    <name evidence="1" type="ORF">H1164_14820</name>
</gene>
<name>A0A7W1XCK7_9BACL</name>
<dbReference type="NCBIfam" id="NF033225">
    <property type="entry name" value="spore_CmpA"/>
    <property type="match status" value="1"/>
</dbReference>
<sequence length="49" mass="6133">MPQWLYRQLRRAFLEKDRRQIRLLNQCWFQYQTRVCQITCAREVPSSSE</sequence>
<keyword evidence="2" id="KW-1185">Reference proteome</keyword>
<dbReference type="OrthoDB" id="2691694at2"/>
<dbReference type="InterPro" id="IPR047764">
    <property type="entry name" value="CmpA"/>
</dbReference>
<protein>
    <submittedName>
        <fullName evidence="1">Cortex morphogenetic protein CmpA</fullName>
    </submittedName>
</protein>
<reference evidence="1 2" key="1">
    <citation type="submission" date="2020-07" db="EMBL/GenBank/DDBJ databases">
        <authorList>
            <person name="Feng H."/>
        </authorList>
    </citation>
    <scope>NUCLEOTIDE SEQUENCE [LARGE SCALE GENOMIC DNA]</scope>
    <source>
        <strain evidence="2">s-11</strain>
    </source>
</reference>
<evidence type="ECO:0000313" key="2">
    <source>
        <dbReference type="Proteomes" id="UP000530514"/>
    </source>
</evidence>